<keyword evidence="3" id="KW-1185">Reference proteome</keyword>
<organism evidence="2 3">
    <name type="scientific">Staurois parvus</name>
    <dbReference type="NCBI Taxonomy" id="386267"/>
    <lineage>
        <taxon>Eukaryota</taxon>
        <taxon>Metazoa</taxon>
        <taxon>Chordata</taxon>
        <taxon>Craniata</taxon>
        <taxon>Vertebrata</taxon>
        <taxon>Euteleostomi</taxon>
        <taxon>Amphibia</taxon>
        <taxon>Batrachia</taxon>
        <taxon>Anura</taxon>
        <taxon>Neobatrachia</taxon>
        <taxon>Ranoidea</taxon>
        <taxon>Ranidae</taxon>
        <taxon>Staurois</taxon>
    </lineage>
</organism>
<evidence type="ECO:0000256" key="1">
    <source>
        <dbReference type="SAM" id="MobiDB-lite"/>
    </source>
</evidence>
<accession>A0ABN9C3E3</accession>
<evidence type="ECO:0000313" key="3">
    <source>
        <dbReference type="Proteomes" id="UP001162483"/>
    </source>
</evidence>
<sequence>MGPMRANGDKWGVQLEGVNDGEGSEEDNGVNGGEGSVGSMGRIWGTMVEKDLWGVNGGEGSGGQWWIWGQEGSGGQWWRRIWEGQWWRRIWGAIVQKGLEG</sequence>
<dbReference type="EMBL" id="CATNWA010007637">
    <property type="protein sequence ID" value="CAI9554428.1"/>
    <property type="molecule type" value="Genomic_DNA"/>
</dbReference>
<proteinExistence type="predicted"/>
<reference evidence="2" key="1">
    <citation type="submission" date="2023-05" db="EMBL/GenBank/DDBJ databases">
        <authorList>
            <person name="Stuckert A."/>
        </authorList>
    </citation>
    <scope>NUCLEOTIDE SEQUENCE</scope>
</reference>
<feature type="region of interest" description="Disordered" evidence="1">
    <location>
        <begin position="1"/>
        <end position="37"/>
    </location>
</feature>
<name>A0ABN9C3E3_9NEOB</name>
<protein>
    <submittedName>
        <fullName evidence="2">Uncharacterized protein</fullName>
    </submittedName>
</protein>
<dbReference type="Proteomes" id="UP001162483">
    <property type="component" value="Unassembled WGS sequence"/>
</dbReference>
<evidence type="ECO:0000313" key="2">
    <source>
        <dbReference type="EMBL" id="CAI9554428.1"/>
    </source>
</evidence>
<gene>
    <name evidence="2" type="ORF">SPARVUS_LOCUS4216252</name>
</gene>
<comment type="caution">
    <text evidence="2">The sequence shown here is derived from an EMBL/GenBank/DDBJ whole genome shotgun (WGS) entry which is preliminary data.</text>
</comment>